<reference evidence="1" key="1">
    <citation type="journal article" date="2014" name="PLoS Genet.">
        <title>The Genome of Spironucleus salmonicida Highlights a Fish Pathogen Adapted to Fluctuating Environments.</title>
        <authorList>
            <person name="Xu F."/>
            <person name="Jerlstrom-Hultqvist J."/>
            <person name="Einarsson E."/>
            <person name="Astvaldsson A."/>
            <person name="Svard S.G."/>
            <person name="Andersson J.O."/>
        </authorList>
    </citation>
    <scope>NUCLEOTIDE SEQUENCE</scope>
</reference>
<protein>
    <submittedName>
        <fullName evidence="1">Uncharacterized protein</fullName>
    </submittedName>
</protein>
<dbReference type="EMBL" id="KI546169">
    <property type="protein sequence ID" value="EST41555.1"/>
    <property type="molecule type" value="Genomic_DNA"/>
</dbReference>
<name>V6LAS2_9EUKA</name>
<dbReference type="VEuPathDB" id="GiardiaDB:SS50377_24889"/>
<organism evidence="1">
    <name type="scientific">Spironucleus salmonicida</name>
    <dbReference type="NCBI Taxonomy" id="348837"/>
    <lineage>
        <taxon>Eukaryota</taxon>
        <taxon>Metamonada</taxon>
        <taxon>Diplomonadida</taxon>
        <taxon>Hexamitidae</taxon>
        <taxon>Hexamitinae</taxon>
        <taxon>Spironucleus</taxon>
    </lineage>
</organism>
<dbReference type="AlphaFoldDB" id="V6LAS2"/>
<proteinExistence type="predicted"/>
<accession>V6LAS2</accession>
<evidence type="ECO:0000313" key="1">
    <source>
        <dbReference type="EMBL" id="EST41555.1"/>
    </source>
</evidence>
<gene>
    <name evidence="1" type="ORF">SS50377_18894</name>
</gene>
<sequence length="222" mass="25653">MDAQLYPSIMFSLNKSVLVLAEFEEGPEMDEYQHPYVHSNIKYFQLVCREIIDSEQRQDCLTAVDYIAASLEYTFGLQLIYFTGKIVTEVIYETVQYQGGGQIVCAEKIGLIYYINPDGYSLYHAPIVDQPECLIDQTTHIVKLDTIMKQGNSAGRHLEEFSLYYYSQSQYIAIHADMKLQLANDLVIYPQFIQLNQAGEITGQFLQRYTWLNTAFIQQFQT</sequence>